<organism evidence="11 12">
    <name type="scientific">Skeletonema marinoi</name>
    <dbReference type="NCBI Taxonomy" id="267567"/>
    <lineage>
        <taxon>Eukaryota</taxon>
        <taxon>Sar</taxon>
        <taxon>Stramenopiles</taxon>
        <taxon>Ochrophyta</taxon>
        <taxon>Bacillariophyta</taxon>
        <taxon>Coscinodiscophyceae</taxon>
        <taxon>Thalassiosirophycidae</taxon>
        <taxon>Thalassiosirales</taxon>
        <taxon>Skeletonemataceae</taxon>
        <taxon>Skeletonema</taxon>
        <taxon>Skeletonema marinoi-dohrnii complex</taxon>
    </lineage>
</organism>
<dbReference type="GO" id="GO:0047992">
    <property type="term" value="F:hydroxylysine kinase activity"/>
    <property type="evidence" value="ECO:0007669"/>
    <property type="project" value="UniProtKB-EC"/>
</dbReference>
<accession>A0AAD8YHA3</accession>
<sequence>MSHALDDLAASDKDVLQASKTYHAWDGRHMVDIEPYISHLDGNDQRNLVTSIIASFKKEIIESGEGEKFRMSINHADFNDANIIVSSDGTGIKVSGVIDFGDTVYSWKVLDVAVAMTYALISSYGKSGQSISAACAILRGFHHVYPLTAQERKHLRLLVACRLATSATFGNYTYKLNPENKYILYIPSLPGTHLISSGV</sequence>
<evidence type="ECO:0000259" key="10">
    <source>
        <dbReference type="Pfam" id="PF01636"/>
    </source>
</evidence>
<evidence type="ECO:0000256" key="8">
    <source>
        <dbReference type="ARBA" id="ARBA00038873"/>
    </source>
</evidence>
<evidence type="ECO:0000256" key="5">
    <source>
        <dbReference type="ARBA" id="ARBA00022777"/>
    </source>
</evidence>
<evidence type="ECO:0000256" key="2">
    <source>
        <dbReference type="ARBA" id="ARBA00006219"/>
    </source>
</evidence>
<evidence type="ECO:0000256" key="3">
    <source>
        <dbReference type="ARBA" id="ARBA00022490"/>
    </source>
</evidence>
<evidence type="ECO:0000313" key="12">
    <source>
        <dbReference type="Proteomes" id="UP001224775"/>
    </source>
</evidence>
<dbReference type="PANTHER" id="PTHR21064:SF1">
    <property type="entry name" value="HYDROXYLYSINE KINASE"/>
    <property type="match status" value="1"/>
</dbReference>
<evidence type="ECO:0000256" key="7">
    <source>
        <dbReference type="ARBA" id="ARBA00037368"/>
    </source>
</evidence>
<comment type="function">
    <text evidence="7">Catalyzes the GTP-dependent phosphorylation of 5-hydroxy-L-lysine.</text>
</comment>
<keyword evidence="11" id="KW-0378">Hydrolase</keyword>
<dbReference type="AlphaFoldDB" id="A0AAD8YHA3"/>
<evidence type="ECO:0000256" key="9">
    <source>
        <dbReference type="ARBA" id="ARBA00040505"/>
    </source>
</evidence>
<keyword evidence="5" id="KW-0418">Kinase</keyword>
<dbReference type="Pfam" id="PF01636">
    <property type="entry name" value="APH"/>
    <property type="match status" value="1"/>
</dbReference>
<dbReference type="GO" id="GO:0005737">
    <property type="term" value="C:cytoplasm"/>
    <property type="evidence" value="ECO:0007669"/>
    <property type="project" value="UniProtKB-SubCell"/>
</dbReference>
<gene>
    <name evidence="11" type="ORF">QTG54_004462</name>
</gene>
<dbReference type="EC" id="2.7.1.81" evidence="8"/>
<dbReference type="SUPFAM" id="SSF56112">
    <property type="entry name" value="Protein kinase-like (PK-like)"/>
    <property type="match status" value="1"/>
</dbReference>
<name>A0AAD8YHA3_9STRA</name>
<evidence type="ECO:0000256" key="4">
    <source>
        <dbReference type="ARBA" id="ARBA00022679"/>
    </source>
</evidence>
<keyword evidence="3" id="KW-0963">Cytoplasm</keyword>
<comment type="similarity">
    <text evidence="2">Belongs to the aminoglycoside phosphotransferase family.</text>
</comment>
<dbReference type="InterPro" id="IPR002575">
    <property type="entry name" value="Aminoglycoside_PTrfase"/>
</dbReference>
<dbReference type="GO" id="GO:0016787">
    <property type="term" value="F:hydrolase activity"/>
    <property type="evidence" value="ECO:0007669"/>
    <property type="project" value="UniProtKB-KW"/>
</dbReference>
<protein>
    <recommendedName>
        <fullName evidence="9">Hydroxylysine kinase</fullName>
        <ecNumber evidence="8">2.7.1.81</ecNumber>
    </recommendedName>
</protein>
<dbReference type="PANTHER" id="PTHR21064">
    <property type="entry name" value="AMINOGLYCOSIDE PHOSPHOTRANSFERASE DOMAIN-CONTAINING PROTEIN-RELATED"/>
    <property type="match status" value="1"/>
</dbReference>
<comment type="subcellular location">
    <subcellularLocation>
        <location evidence="1">Cytoplasm</location>
    </subcellularLocation>
</comment>
<feature type="domain" description="Aminoglycoside phosphotransferase" evidence="10">
    <location>
        <begin position="69"/>
        <end position="118"/>
    </location>
</feature>
<proteinExistence type="inferred from homology"/>
<evidence type="ECO:0000313" key="11">
    <source>
        <dbReference type="EMBL" id="KAK1745171.1"/>
    </source>
</evidence>
<dbReference type="Gene3D" id="3.90.1200.10">
    <property type="match status" value="1"/>
</dbReference>
<dbReference type="Proteomes" id="UP001224775">
    <property type="component" value="Unassembled WGS sequence"/>
</dbReference>
<evidence type="ECO:0000256" key="1">
    <source>
        <dbReference type="ARBA" id="ARBA00004496"/>
    </source>
</evidence>
<comment type="catalytic activity">
    <reaction evidence="6">
        <text>(5R)-5-hydroxy-L-lysine + GTP = (5R)-5-phosphooxy-L-lysine + GDP + H(+)</text>
        <dbReference type="Rhea" id="RHEA:19049"/>
        <dbReference type="ChEBI" id="CHEBI:15378"/>
        <dbReference type="ChEBI" id="CHEBI:37565"/>
        <dbReference type="ChEBI" id="CHEBI:57882"/>
        <dbReference type="ChEBI" id="CHEBI:58189"/>
        <dbReference type="ChEBI" id="CHEBI:58357"/>
        <dbReference type="EC" id="2.7.1.81"/>
    </reaction>
</comment>
<dbReference type="InterPro" id="IPR011009">
    <property type="entry name" value="Kinase-like_dom_sf"/>
</dbReference>
<dbReference type="EMBL" id="JATAAI010000006">
    <property type="protein sequence ID" value="KAK1745171.1"/>
    <property type="molecule type" value="Genomic_DNA"/>
</dbReference>
<keyword evidence="12" id="KW-1185">Reference proteome</keyword>
<comment type="caution">
    <text evidence="11">The sequence shown here is derived from an EMBL/GenBank/DDBJ whole genome shotgun (WGS) entry which is preliminary data.</text>
</comment>
<evidence type="ECO:0000256" key="6">
    <source>
        <dbReference type="ARBA" id="ARBA00036820"/>
    </source>
</evidence>
<keyword evidence="4" id="KW-0808">Transferase</keyword>
<reference evidence="11" key="1">
    <citation type="submission" date="2023-06" db="EMBL/GenBank/DDBJ databases">
        <title>Survivors Of The Sea: Transcriptome response of Skeletonema marinoi to long-term dormancy.</title>
        <authorList>
            <person name="Pinder M.I.M."/>
            <person name="Kourtchenko O."/>
            <person name="Robertson E.K."/>
            <person name="Larsson T."/>
            <person name="Maumus F."/>
            <person name="Osuna-Cruz C.M."/>
            <person name="Vancaester E."/>
            <person name="Stenow R."/>
            <person name="Vandepoele K."/>
            <person name="Ploug H."/>
            <person name="Bruchert V."/>
            <person name="Godhe A."/>
            <person name="Topel M."/>
        </authorList>
    </citation>
    <scope>NUCLEOTIDE SEQUENCE</scope>
    <source>
        <strain evidence="11">R05AC</strain>
    </source>
</reference>
<dbReference type="InterPro" id="IPR050249">
    <property type="entry name" value="Pseudomonas-type_ThrB"/>
</dbReference>